<proteinExistence type="predicted"/>
<accession>A0ABP3EBU8</accession>
<sequence length="128" mass="13751">MNVEFRSKELARVCNSDSARLATYGPDGSAVIRRRLGQLLAAVRLADMRTFPGTRIRTALTGGRHTVLLAAGPTLDVLLRPGKDDAPADLPLDEEWVKSVVIDDIVSITAASKSARSTAAPARKRISQ</sequence>
<comment type="caution">
    <text evidence="1">The sequence shown here is derived from an EMBL/GenBank/DDBJ whole genome shotgun (WGS) entry which is preliminary data.</text>
</comment>
<organism evidence="1 2">
    <name type="scientific">Saccharothrix mutabilis subsp. mutabilis</name>
    <dbReference type="NCBI Taxonomy" id="66855"/>
    <lineage>
        <taxon>Bacteria</taxon>
        <taxon>Bacillati</taxon>
        <taxon>Actinomycetota</taxon>
        <taxon>Actinomycetes</taxon>
        <taxon>Pseudonocardiales</taxon>
        <taxon>Pseudonocardiaceae</taxon>
        <taxon>Saccharothrix</taxon>
    </lineage>
</organism>
<dbReference type="Proteomes" id="UP001500416">
    <property type="component" value="Unassembled WGS sequence"/>
</dbReference>
<evidence type="ECO:0000313" key="2">
    <source>
        <dbReference type="Proteomes" id="UP001500416"/>
    </source>
</evidence>
<evidence type="ECO:0000313" key="1">
    <source>
        <dbReference type="EMBL" id="GAA0256678.1"/>
    </source>
</evidence>
<name>A0ABP3EBU8_9PSEU</name>
<gene>
    <name evidence="1" type="ORF">GCM10010492_67000</name>
</gene>
<dbReference type="EMBL" id="BAAABU010000025">
    <property type="protein sequence ID" value="GAA0256678.1"/>
    <property type="molecule type" value="Genomic_DNA"/>
</dbReference>
<dbReference type="RefSeq" id="WP_343938554.1">
    <property type="nucleotide sequence ID" value="NZ_BAAABU010000025.1"/>
</dbReference>
<keyword evidence="2" id="KW-1185">Reference proteome</keyword>
<reference evidence="2" key="1">
    <citation type="journal article" date="2019" name="Int. J. Syst. Evol. Microbiol.">
        <title>The Global Catalogue of Microorganisms (GCM) 10K type strain sequencing project: providing services to taxonomists for standard genome sequencing and annotation.</title>
        <authorList>
            <consortium name="The Broad Institute Genomics Platform"/>
            <consortium name="The Broad Institute Genome Sequencing Center for Infectious Disease"/>
            <person name="Wu L."/>
            <person name="Ma J."/>
        </authorList>
    </citation>
    <scope>NUCLEOTIDE SEQUENCE [LARGE SCALE GENOMIC DNA]</scope>
    <source>
        <strain evidence="2">JCM 3380</strain>
    </source>
</reference>
<protein>
    <submittedName>
        <fullName evidence="1">Uncharacterized protein</fullName>
    </submittedName>
</protein>